<proteinExistence type="inferred from homology"/>
<name>A0A0B6X1B9_9BACT</name>
<organism evidence="8 9">
    <name type="scientific">Pyrinomonas methylaliphatogenes</name>
    <dbReference type="NCBI Taxonomy" id="454194"/>
    <lineage>
        <taxon>Bacteria</taxon>
        <taxon>Pseudomonadati</taxon>
        <taxon>Acidobacteriota</taxon>
        <taxon>Blastocatellia</taxon>
        <taxon>Blastocatellales</taxon>
        <taxon>Pyrinomonadaceae</taxon>
        <taxon>Pyrinomonas</taxon>
    </lineage>
</organism>
<comment type="subcellular location">
    <subcellularLocation>
        <location evidence="5">Cell membrane</location>
        <topology evidence="5">Peripheral membrane protein</topology>
        <orientation evidence="5">Cytoplasmic side</orientation>
    </subcellularLocation>
    <text evidence="5">Localizes to the Z ring in an FtsZ-dependent manner. Targeted to the membrane through a conserved C-terminal amphipathic helix.</text>
</comment>
<dbReference type="NCBIfam" id="TIGR01174">
    <property type="entry name" value="ftsA"/>
    <property type="match status" value="1"/>
</dbReference>
<dbReference type="SUPFAM" id="SSF53067">
    <property type="entry name" value="Actin-like ATPase domain"/>
    <property type="match status" value="2"/>
</dbReference>
<dbReference type="InterPro" id="IPR020823">
    <property type="entry name" value="Cell_div_FtsA"/>
</dbReference>
<reference evidence="8 9" key="2">
    <citation type="submission" date="2015-01" db="EMBL/GenBank/DDBJ databases">
        <title>Complete genome sequence of Pyrinomonas methylaliphatogenes type strain K22T.</title>
        <authorList>
            <person name="Lee K.C.Y."/>
            <person name="Power J.F."/>
            <person name="Dunfield P.F."/>
            <person name="Morgan X.C."/>
            <person name="Huttenhower C."/>
            <person name="Stott M.B."/>
        </authorList>
    </citation>
    <scope>NUCLEOTIDE SEQUENCE [LARGE SCALE GENOMIC DNA]</scope>
    <source>
        <strain evidence="8 9">K22</strain>
    </source>
</reference>
<dbReference type="Gene3D" id="3.30.1490.110">
    <property type="match status" value="1"/>
</dbReference>
<comment type="subunit">
    <text evidence="5">Self-interacts. Interacts with FtsZ.</text>
</comment>
<dbReference type="HAMAP" id="MF_02033">
    <property type="entry name" value="FtsA"/>
    <property type="match status" value="1"/>
</dbReference>
<dbReference type="EMBL" id="CBXV010000008">
    <property type="protein sequence ID" value="CDM67086.1"/>
    <property type="molecule type" value="Genomic_DNA"/>
</dbReference>
<keyword evidence="2 5" id="KW-0132">Cell division</keyword>
<dbReference type="InterPro" id="IPR043129">
    <property type="entry name" value="ATPase_NBD"/>
</dbReference>
<evidence type="ECO:0000256" key="4">
    <source>
        <dbReference type="ARBA" id="ARBA00023306"/>
    </source>
</evidence>
<dbReference type="RefSeq" id="WP_060635766.1">
    <property type="nucleotide sequence ID" value="NZ_CBXV010000008.1"/>
</dbReference>
<dbReference type="SMART" id="SM00842">
    <property type="entry name" value="FtsA"/>
    <property type="match status" value="1"/>
</dbReference>
<dbReference type="InterPro" id="IPR003494">
    <property type="entry name" value="SHS2_FtsA"/>
</dbReference>
<sequence length="421" mass="44908">MAKRATHTVGLDIGTSRVSCIIGEMNEATGLLEIVGIGEAESRGLRKGVVVNPEAAVDAISRAVEEAERMSGLEAEAVTINLAGTHIMGLNGQAVVAVSGRDREITADDVRRAIDSACAVQLPAGREIVDRLPQEFIVDDQDGINDPVGMIGARLAVRVHIITSPVTARQNAINAVNRAGLIVADMILSQLAAAEAALTEEEKEFGAALVSIGAETTGLVIYQRGAVQHTAVFALGGAHFTNDIAFGLRTPVPEAEKIKRAFGYASSANLHEAERGEMIEVPSVGGRPPRQLSRQILCDILQPRAEEVLTHVADEIREAGWERQLSSGVVLTGGGAMLGGMIEIAEQVFDAPVRLGYPERDRFGGLIEDIQSPAWTTAAGLCLIAQRALDREMRAAHAPRRGATRLTHLVSRFRDRFSGIF</sequence>
<dbReference type="AlphaFoldDB" id="A0A0B6X1B9"/>
<dbReference type="GO" id="GO:0009898">
    <property type="term" value="C:cytoplasmic side of plasma membrane"/>
    <property type="evidence" value="ECO:0007669"/>
    <property type="project" value="UniProtKB-UniRule"/>
</dbReference>
<evidence type="ECO:0000256" key="1">
    <source>
        <dbReference type="ARBA" id="ARBA00022475"/>
    </source>
</evidence>
<evidence type="ECO:0000256" key="3">
    <source>
        <dbReference type="ARBA" id="ARBA00023136"/>
    </source>
</evidence>
<protein>
    <recommendedName>
        <fullName evidence="5 6">Cell division protein FtsA</fullName>
    </recommendedName>
</protein>
<evidence type="ECO:0000259" key="7">
    <source>
        <dbReference type="SMART" id="SM00842"/>
    </source>
</evidence>
<dbReference type="Gene3D" id="3.30.420.40">
    <property type="match status" value="2"/>
</dbReference>
<dbReference type="PANTHER" id="PTHR32432">
    <property type="entry name" value="CELL DIVISION PROTEIN FTSA-RELATED"/>
    <property type="match status" value="1"/>
</dbReference>
<dbReference type="Proteomes" id="UP000031518">
    <property type="component" value="Unassembled WGS sequence"/>
</dbReference>
<feature type="domain" description="SHS2" evidence="7">
    <location>
        <begin position="8"/>
        <end position="197"/>
    </location>
</feature>
<comment type="similarity">
    <text evidence="5 6">Belongs to the FtsA/MreB family.</text>
</comment>
<reference evidence="8 9" key="1">
    <citation type="submission" date="2013-12" db="EMBL/GenBank/DDBJ databases">
        <authorList>
            <person name="Stott M."/>
        </authorList>
    </citation>
    <scope>NUCLEOTIDE SEQUENCE [LARGE SCALE GENOMIC DNA]</scope>
    <source>
        <strain evidence="8 9">K22</strain>
    </source>
</reference>
<keyword evidence="3 5" id="KW-0472">Membrane</keyword>
<dbReference type="InterPro" id="IPR050696">
    <property type="entry name" value="FtsA/MreB"/>
</dbReference>
<dbReference type="Pfam" id="PF02491">
    <property type="entry name" value="SHS2_FTSA"/>
    <property type="match status" value="1"/>
</dbReference>
<evidence type="ECO:0000313" key="9">
    <source>
        <dbReference type="Proteomes" id="UP000031518"/>
    </source>
</evidence>
<dbReference type="GO" id="GO:0043093">
    <property type="term" value="P:FtsZ-dependent cytokinesis"/>
    <property type="evidence" value="ECO:0007669"/>
    <property type="project" value="UniProtKB-UniRule"/>
</dbReference>
<evidence type="ECO:0000256" key="5">
    <source>
        <dbReference type="HAMAP-Rule" id="MF_02033"/>
    </source>
</evidence>
<evidence type="ECO:0000256" key="6">
    <source>
        <dbReference type="PIRNR" id="PIRNR003101"/>
    </source>
</evidence>
<keyword evidence="9" id="KW-1185">Reference proteome</keyword>
<evidence type="ECO:0000313" key="8">
    <source>
        <dbReference type="EMBL" id="CDM67086.1"/>
    </source>
</evidence>
<comment type="function">
    <text evidence="5 6">Cell division protein that is involved in the assembly of the Z ring. May serve as a membrane anchor for the Z ring.</text>
</comment>
<dbReference type="PIRSF" id="PIRSF003101">
    <property type="entry name" value="FtsA"/>
    <property type="match status" value="1"/>
</dbReference>
<dbReference type="PANTHER" id="PTHR32432:SF4">
    <property type="entry name" value="CELL DIVISION PROTEIN FTSA"/>
    <property type="match status" value="1"/>
</dbReference>
<dbReference type="OrthoDB" id="9768127at2"/>
<dbReference type="Pfam" id="PF14450">
    <property type="entry name" value="FtsA"/>
    <property type="match status" value="1"/>
</dbReference>
<dbReference type="GO" id="GO:0032153">
    <property type="term" value="C:cell division site"/>
    <property type="evidence" value="ECO:0007669"/>
    <property type="project" value="UniProtKB-UniRule"/>
</dbReference>
<keyword evidence="4 5" id="KW-0131">Cell cycle</keyword>
<dbReference type="CDD" id="cd24048">
    <property type="entry name" value="ASKHA_NBD_FtsA"/>
    <property type="match status" value="1"/>
</dbReference>
<dbReference type="STRING" id="454194.PYK22_03135"/>
<evidence type="ECO:0000256" key="2">
    <source>
        <dbReference type="ARBA" id="ARBA00022618"/>
    </source>
</evidence>
<accession>A0A0B6X1B9</accession>
<keyword evidence="1 5" id="KW-1003">Cell membrane</keyword>
<gene>
    <name evidence="5" type="primary">ftsA</name>
    <name evidence="8" type="ORF">PYK22_03135</name>
</gene>